<feature type="domain" description="Bacterial type II secretion system protein E" evidence="4">
    <location>
        <begin position="116"/>
        <end position="397"/>
    </location>
</feature>
<dbReference type="GO" id="GO:0005886">
    <property type="term" value="C:plasma membrane"/>
    <property type="evidence" value="ECO:0007669"/>
    <property type="project" value="TreeGrafter"/>
</dbReference>
<dbReference type="AlphaFoldDB" id="A0A432ZR55"/>
<dbReference type="PANTHER" id="PTHR30258">
    <property type="entry name" value="TYPE II SECRETION SYSTEM PROTEIN GSPE-RELATED"/>
    <property type="match status" value="1"/>
</dbReference>
<dbReference type="Pfam" id="PF00437">
    <property type="entry name" value="T2SSE"/>
    <property type="match status" value="1"/>
</dbReference>
<evidence type="ECO:0000256" key="1">
    <source>
        <dbReference type="ARBA" id="ARBA00006611"/>
    </source>
</evidence>
<dbReference type="PANTHER" id="PTHR30258:SF2">
    <property type="entry name" value="COMG OPERON PROTEIN 1"/>
    <property type="match status" value="1"/>
</dbReference>
<dbReference type="GO" id="GO:0005524">
    <property type="term" value="F:ATP binding"/>
    <property type="evidence" value="ECO:0007669"/>
    <property type="project" value="UniProtKB-KW"/>
</dbReference>
<comment type="caution">
    <text evidence="5">The sequence shown here is derived from an EMBL/GenBank/DDBJ whole genome shotgun (WGS) entry which is preliminary data.</text>
</comment>
<dbReference type="Gene3D" id="3.40.50.300">
    <property type="entry name" value="P-loop containing nucleotide triphosphate hydrolases"/>
    <property type="match status" value="1"/>
</dbReference>
<proteinExistence type="inferred from homology"/>
<evidence type="ECO:0000256" key="3">
    <source>
        <dbReference type="ARBA" id="ARBA00022840"/>
    </source>
</evidence>
<dbReference type="GO" id="GO:0016887">
    <property type="term" value="F:ATP hydrolysis activity"/>
    <property type="evidence" value="ECO:0007669"/>
    <property type="project" value="TreeGrafter"/>
</dbReference>
<accession>A0A432ZR55</accession>
<keyword evidence="2" id="KW-0547">Nucleotide-binding</keyword>
<evidence type="ECO:0000313" key="5">
    <source>
        <dbReference type="EMBL" id="RUO80390.1"/>
    </source>
</evidence>
<organism evidence="5 6">
    <name type="scientific">Idiomarina tyrosinivorans</name>
    <dbReference type="NCBI Taxonomy" id="1445662"/>
    <lineage>
        <taxon>Bacteria</taxon>
        <taxon>Pseudomonadati</taxon>
        <taxon>Pseudomonadota</taxon>
        <taxon>Gammaproteobacteria</taxon>
        <taxon>Alteromonadales</taxon>
        <taxon>Idiomarinaceae</taxon>
        <taxon>Idiomarina</taxon>
    </lineage>
</organism>
<evidence type="ECO:0000259" key="4">
    <source>
        <dbReference type="Pfam" id="PF00437"/>
    </source>
</evidence>
<keyword evidence="3" id="KW-0067">ATP-binding</keyword>
<dbReference type="EMBL" id="PIQH01000004">
    <property type="protein sequence ID" value="RUO80390.1"/>
    <property type="molecule type" value="Genomic_DNA"/>
</dbReference>
<dbReference type="InterPro" id="IPR027417">
    <property type="entry name" value="P-loop_NTPase"/>
</dbReference>
<dbReference type="Gene3D" id="3.30.450.90">
    <property type="match status" value="1"/>
</dbReference>
<dbReference type="InterPro" id="IPR001482">
    <property type="entry name" value="T2SS/T4SS_dom"/>
</dbReference>
<dbReference type="RefSeq" id="WP_126841447.1">
    <property type="nucleotide sequence ID" value="NZ_PIQH01000004.1"/>
</dbReference>
<comment type="similarity">
    <text evidence="1">Belongs to the GSP E family.</text>
</comment>
<name>A0A432ZR55_9GAMM</name>
<protein>
    <recommendedName>
        <fullName evidence="4">Bacterial type II secretion system protein E domain-containing protein</fullName>
    </recommendedName>
</protein>
<keyword evidence="6" id="KW-1185">Reference proteome</keyword>
<sequence>MSQKIEWLASDELQSIEIPPLLLHYAVVTERQWREAGDSCAMIATDRGIVITTEGLAQQKPLELNNMCALMSNLGLHNVTYCFAPLVDIRATITDAERRQQTPTPETGKTGLSRAQQSLQDIVAEAASQHASDIHIRFTRLRALVRFRVNGQLSAAIKRSRAALVEALAAALNSYSDDYRQVFNEHDSVSASLTISLDHQTDIRLRLQQAPTYDGFTVTLRLQYQQTTLQRQLHQLGLVADVLQALQWVRRCQQGLVLFIGPTGHGKTTTLAAFNQCLAEQGKVISLEDPVEIVLPAIEQRQLSNSQSDEGLADAIAETLREDPDVLSISEIRGHRTAKAALQAALSGHLVTATLHAADTIGAVQRLLQLGLTSAELAGSGVLTGLFAQRLNFVCGNPHPIVEYTILDNVGRQCILQQQWQQWRQYLQQQGWCSLADRLEQEAGQVQVAEAVIERFQYRS</sequence>
<reference evidence="5 6" key="1">
    <citation type="journal article" date="2011" name="Front. Microbiol.">
        <title>Genomic signatures of strain selection and enhancement in Bacillus atrophaeus var. globigii, a historical biowarfare simulant.</title>
        <authorList>
            <person name="Gibbons H.S."/>
            <person name="Broomall S.M."/>
            <person name="McNew L.A."/>
            <person name="Daligault H."/>
            <person name="Chapman C."/>
            <person name="Bruce D."/>
            <person name="Karavis M."/>
            <person name="Krepps M."/>
            <person name="McGregor P.A."/>
            <person name="Hong C."/>
            <person name="Park K.H."/>
            <person name="Akmal A."/>
            <person name="Feldman A."/>
            <person name="Lin J.S."/>
            <person name="Chang W.E."/>
            <person name="Higgs B.W."/>
            <person name="Demirev P."/>
            <person name="Lindquist J."/>
            <person name="Liem A."/>
            <person name="Fochler E."/>
            <person name="Read T.D."/>
            <person name="Tapia R."/>
            <person name="Johnson S."/>
            <person name="Bishop-Lilly K.A."/>
            <person name="Detter C."/>
            <person name="Han C."/>
            <person name="Sozhamannan S."/>
            <person name="Rosenzweig C.N."/>
            <person name="Skowronski E.W."/>
        </authorList>
    </citation>
    <scope>NUCLEOTIDE SEQUENCE [LARGE SCALE GENOMIC DNA]</scope>
    <source>
        <strain evidence="5 6">CC-PW-9</strain>
    </source>
</reference>
<dbReference type="OrthoDB" id="5790493at2"/>
<dbReference type="Proteomes" id="UP000287996">
    <property type="component" value="Unassembled WGS sequence"/>
</dbReference>
<dbReference type="SUPFAM" id="SSF52540">
    <property type="entry name" value="P-loop containing nucleoside triphosphate hydrolases"/>
    <property type="match status" value="1"/>
</dbReference>
<gene>
    <name evidence="5" type="ORF">CWI84_04800</name>
</gene>
<evidence type="ECO:0000256" key="2">
    <source>
        <dbReference type="ARBA" id="ARBA00022741"/>
    </source>
</evidence>
<evidence type="ECO:0000313" key="6">
    <source>
        <dbReference type="Proteomes" id="UP000287996"/>
    </source>
</evidence>